<comment type="caution">
    <text evidence="6">The sequence shown here is derived from an EMBL/GenBank/DDBJ whole genome shotgun (WGS) entry which is preliminary data.</text>
</comment>
<feature type="transmembrane region" description="Helical" evidence="4">
    <location>
        <begin position="72"/>
        <end position="96"/>
    </location>
</feature>
<protein>
    <submittedName>
        <fullName evidence="6">Trypsin-like serine protease</fullName>
    </submittedName>
</protein>
<dbReference type="Pfam" id="PF13180">
    <property type="entry name" value="PDZ_2"/>
    <property type="match status" value="1"/>
</dbReference>
<dbReference type="PRINTS" id="PR00834">
    <property type="entry name" value="PROTEASES2C"/>
</dbReference>
<dbReference type="RefSeq" id="WP_160720251.1">
    <property type="nucleotide sequence ID" value="NZ_SUMG01000005.1"/>
</dbReference>
<dbReference type="SMART" id="SM00228">
    <property type="entry name" value="PDZ"/>
    <property type="match status" value="1"/>
</dbReference>
<feature type="compositionally biased region" description="Basic and acidic residues" evidence="3">
    <location>
        <begin position="36"/>
        <end position="61"/>
    </location>
</feature>
<dbReference type="EMBL" id="SUMG01000005">
    <property type="protein sequence ID" value="NBG88100.1"/>
    <property type="molecule type" value="Genomic_DNA"/>
</dbReference>
<dbReference type="Gene3D" id="2.30.42.10">
    <property type="match status" value="1"/>
</dbReference>
<dbReference type="Pfam" id="PF13365">
    <property type="entry name" value="Trypsin_2"/>
    <property type="match status" value="1"/>
</dbReference>
<evidence type="ECO:0000313" key="6">
    <source>
        <dbReference type="EMBL" id="NBG88100.1"/>
    </source>
</evidence>
<accession>A0AA43XLI3</accession>
<sequence>MDQERENKKKTYQEKNQGSGTYYYYQTPSSTEDFLEDHPEGEKITGKNQGEEPRDQTDTLKNKPTKTSKGKVGFLGVLLGVILGGALVFGGGVYLLPDFIDRAMPDMREESPSISVEEGLDLNIYSAVAEQAMPSVVGITTVTLERDLFFGDLRERPGLGTGVIVDERGYILTNSHVIGDGEVTELMVLLHDGEELPAEVLWNEASLDLAIIKVDEENLPTANLGDSDDLLVGEITIAIGNPMGLDFERTLTQGVVSGLNRSIPTTGGSAEGIDNFIQTDASINPGNSGGPLLNTDAEVIGINTAKLQNGEGLGFAIPINTAKPIIEQFAETGEFQPVYLGVQGLNAEVYQRSWGEELPVDHGFYVAEVNLGSVAEEYDIESGDVIVGVNGQEVRNRGTLIRELYKLTPGDRAIITIVRGEEEIDIEVVF</sequence>
<proteinExistence type="predicted"/>
<feature type="compositionally biased region" description="Basic and acidic residues" evidence="3">
    <location>
        <begin position="1"/>
        <end position="13"/>
    </location>
</feature>
<feature type="compositionally biased region" description="Polar residues" evidence="3">
    <location>
        <begin position="14"/>
        <end position="32"/>
    </location>
</feature>
<keyword evidence="2" id="KW-0378">Hydrolase</keyword>
<evidence type="ECO:0000256" key="3">
    <source>
        <dbReference type="SAM" id="MobiDB-lite"/>
    </source>
</evidence>
<gene>
    <name evidence="6" type="ORF">ISALK_06250</name>
</gene>
<dbReference type="Proteomes" id="UP000449710">
    <property type="component" value="Unassembled WGS sequence"/>
</dbReference>
<evidence type="ECO:0000256" key="2">
    <source>
        <dbReference type="ARBA" id="ARBA00022801"/>
    </source>
</evidence>
<evidence type="ECO:0000256" key="1">
    <source>
        <dbReference type="ARBA" id="ARBA00022670"/>
    </source>
</evidence>
<name>A0AA43XLI3_9CLOT</name>
<dbReference type="PANTHER" id="PTHR43343:SF3">
    <property type="entry name" value="PROTEASE DO-LIKE 8, CHLOROPLASTIC"/>
    <property type="match status" value="1"/>
</dbReference>
<keyword evidence="7" id="KW-1185">Reference proteome</keyword>
<dbReference type="InterPro" id="IPR001940">
    <property type="entry name" value="Peptidase_S1C"/>
</dbReference>
<dbReference type="InterPro" id="IPR036034">
    <property type="entry name" value="PDZ_sf"/>
</dbReference>
<dbReference type="Gene3D" id="2.40.10.120">
    <property type="match status" value="1"/>
</dbReference>
<dbReference type="PANTHER" id="PTHR43343">
    <property type="entry name" value="PEPTIDASE S12"/>
    <property type="match status" value="1"/>
</dbReference>
<dbReference type="SUPFAM" id="SSF50494">
    <property type="entry name" value="Trypsin-like serine proteases"/>
    <property type="match status" value="1"/>
</dbReference>
<evidence type="ECO:0000259" key="5">
    <source>
        <dbReference type="PROSITE" id="PS50106"/>
    </source>
</evidence>
<evidence type="ECO:0000256" key="4">
    <source>
        <dbReference type="SAM" id="Phobius"/>
    </source>
</evidence>
<reference evidence="6 7" key="1">
    <citation type="submission" date="2019-04" db="EMBL/GenBank/DDBJ databases">
        <title>Isachenkonia alkalipeptolytica gen. nov. sp. nov. a new anaerobic, alkiliphilic organothrophic bacterium capable to reduce synthesized ferrihydrite isolated from a soda lake.</title>
        <authorList>
            <person name="Toshchakov S.V."/>
            <person name="Zavarzina D.G."/>
            <person name="Zhilina T.N."/>
            <person name="Kostrikina N.A."/>
            <person name="Kublanov I.V."/>
        </authorList>
    </citation>
    <scope>NUCLEOTIDE SEQUENCE [LARGE SCALE GENOMIC DNA]</scope>
    <source>
        <strain evidence="6 7">Z-1701</strain>
    </source>
</reference>
<dbReference type="InterPro" id="IPR001478">
    <property type="entry name" value="PDZ"/>
</dbReference>
<feature type="region of interest" description="Disordered" evidence="3">
    <location>
        <begin position="1"/>
        <end position="66"/>
    </location>
</feature>
<dbReference type="PROSITE" id="PS50106">
    <property type="entry name" value="PDZ"/>
    <property type="match status" value="1"/>
</dbReference>
<dbReference type="InterPro" id="IPR009003">
    <property type="entry name" value="Peptidase_S1_PA"/>
</dbReference>
<feature type="domain" description="PDZ" evidence="5">
    <location>
        <begin position="363"/>
        <end position="396"/>
    </location>
</feature>
<keyword evidence="4" id="KW-1133">Transmembrane helix</keyword>
<dbReference type="GO" id="GO:0004252">
    <property type="term" value="F:serine-type endopeptidase activity"/>
    <property type="evidence" value="ECO:0007669"/>
    <property type="project" value="InterPro"/>
</dbReference>
<dbReference type="GO" id="GO:0006508">
    <property type="term" value="P:proteolysis"/>
    <property type="evidence" value="ECO:0007669"/>
    <property type="project" value="UniProtKB-KW"/>
</dbReference>
<dbReference type="SUPFAM" id="SSF50156">
    <property type="entry name" value="PDZ domain-like"/>
    <property type="match status" value="1"/>
</dbReference>
<keyword evidence="4" id="KW-0472">Membrane</keyword>
<dbReference type="AlphaFoldDB" id="A0AA43XLI3"/>
<evidence type="ECO:0000313" key="7">
    <source>
        <dbReference type="Proteomes" id="UP000449710"/>
    </source>
</evidence>
<organism evidence="6 7">
    <name type="scientific">Isachenkonia alkalipeptolytica</name>
    <dbReference type="NCBI Taxonomy" id="2565777"/>
    <lineage>
        <taxon>Bacteria</taxon>
        <taxon>Bacillati</taxon>
        <taxon>Bacillota</taxon>
        <taxon>Clostridia</taxon>
        <taxon>Eubacteriales</taxon>
        <taxon>Clostridiaceae</taxon>
        <taxon>Isachenkonia</taxon>
    </lineage>
</organism>
<keyword evidence="4" id="KW-0812">Transmembrane</keyword>
<dbReference type="InterPro" id="IPR051201">
    <property type="entry name" value="Chloro_Bact_Ser_Proteases"/>
</dbReference>
<keyword evidence="1 6" id="KW-0645">Protease</keyword>